<dbReference type="STRING" id="6248.A0A0K0DSV1"/>
<evidence type="ECO:0000256" key="1">
    <source>
        <dbReference type="ARBA" id="ARBA00004141"/>
    </source>
</evidence>
<evidence type="ECO:0000259" key="6">
    <source>
        <dbReference type="PROSITE" id="PS50801"/>
    </source>
</evidence>
<dbReference type="PROSITE" id="PS50801">
    <property type="entry name" value="STAS"/>
    <property type="match status" value="1"/>
</dbReference>
<dbReference type="InterPro" id="IPR036513">
    <property type="entry name" value="STAS_dom_sf"/>
</dbReference>
<reference evidence="8" key="1">
    <citation type="submission" date="2015-08" db="UniProtKB">
        <authorList>
            <consortium name="WormBaseParasite"/>
        </authorList>
    </citation>
    <scope>IDENTIFICATION</scope>
</reference>
<dbReference type="CDD" id="cd07042">
    <property type="entry name" value="STAS_SulP_like_sulfate_transporter"/>
    <property type="match status" value="1"/>
</dbReference>
<proteinExistence type="predicted"/>
<dbReference type="Proteomes" id="UP000035681">
    <property type="component" value="Unplaced"/>
</dbReference>
<feature type="transmembrane region" description="Helical" evidence="5">
    <location>
        <begin position="473"/>
        <end position="501"/>
    </location>
</feature>
<dbReference type="InterPro" id="IPR001902">
    <property type="entry name" value="SLC26A/SulP_fam"/>
</dbReference>
<evidence type="ECO:0000313" key="9">
    <source>
        <dbReference type="WBParaSite" id="TCONS_00004219.p1"/>
    </source>
</evidence>
<feature type="transmembrane region" description="Helical" evidence="5">
    <location>
        <begin position="46"/>
        <end position="65"/>
    </location>
</feature>
<evidence type="ECO:0000256" key="4">
    <source>
        <dbReference type="ARBA" id="ARBA00023136"/>
    </source>
</evidence>
<dbReference type="AlphaFoldDB" id="A0A0K0DSV1"/>
<feature type="transmembrane region" description="Helical" evidence="5">
    <location>
        <begin position="419"/>
        <end position="452"/>
    </location>
</feature>
<keyword evidence="3 5" id="KW-1133">Transmembrane helix</keyword>
<feature type="transmembrane region" description="Helical" evidence="5">
    <location>
        <begin position="379"/>
        <end position="399"/>
    </location>
</feature>
<dbReference type="SUPFAM" id="SSF52091">
    <property type="entry name" value="SpoIIaa-like"/>
    <property type="match status" value="1"/>
</dbReference>
<feature type="transmembrane region" description="Helical" evidence="5">
    <location>
        <begin position="258"/>
        <end position="278"/>
    </location>
</feature>
<accession>A0A0K0DSV1</accession>
<dbReference type="GO" id="GO:0016020">
    <property type="term" value="C:membrane"/>
    <property type="evidence" value="ECO:0007669"/>
    <property type="project" value="UniProtKB-SubCell"/>
</dbReference>
<dbReference type="Pfam" id="PF00916">
    <property type="entry name" value="Sulfate_transp"/>
    <property type="match status" value="1"/>
</dbReference>
<dbReference type="InterPro" id="IPR002645">
    <property type="entry name" value="STAS_dom"/>
</dbReference>
<evidence type="ECO:0000313" key="8">
    <source>
        <dbReference type="WBParaSite" id="SSTP_0000031500.1"/>
    </source>
</evidence>
<dbReference type="WBParaSite" id="TCONS_00004219.p1">
    <property type="protein sequence ID" value="TCONS_00004219.p1"/>
    <property type="gene ID" value="XLOC_001382"/>
</dbReference>
<keyword evidence="2 5" id="KW-0812">Transmembrane</keyword>
<feature type="domain" description="STAS" evidence="6">
    <location>
        <begin position="556"/>
        <end position="674"/>
    </location>
</feature>
<dbReference type="GO" id="GO:0055085">
    <property type="term" value="P:transmembrane transport"/>
    <property type="evidence" value="ECO:0007669"/>
    <property type="project" value="InterPro"/>
</dbReference>
<sequence length="692" mass="79044">MEENIWKQNFFKEEIFSSGNKNQPDIYLCEYDLKNNNYNKNKKRPMIVRFILKSISFLPIINWLPKYKFKENIIPDMVSGLTTGIIHVPQGIAYAKLSGVPAVYGLYVSFLGPLLYLFFGTSRHASIGSVSFIALMTGVTNEMIQEKYHIGIFKNNNETFFYNNNEEWKKSVTPIQITTTLTFTIGVILLISSILRLKVLTTYMPDPLIKGFTTGAAVHVFISQIDDILGINIPRISGFGNIIYKLIIVTKQIVNVNFITLLSSIFTIIFLWIGNNFITPYVKRKINTKIIIPFEMIIMFIFIILSQFFKLNHNFNVGIVGEVSNSLPKAELPNFKIIPDVIVNGIMISIVIMTIHLSMTKMLATNMNYEKELKSGQELYAISFTSIISSFFLVYPNALALGRTMVLVSSGGKTQMTNFFSASFLLFVILVVGPYLYHLPMCILSSIIVFALRRMFKNIFMIKKVWLSSRYDGMIWIVSFVTTIFTDIVYGLIISIIFALFTIVLRTQKPKWSLLFPVTSNFIVPLTSKKSKSLGDKLNEVDRFCGENEYFPLFAVYRFEGPLVFTNGDIFRDKCFDSMNELKERVKIRNSSVPRETTSLISSIVLILDFSRISQIDLSGIKVINEIIIHAEFLNIQLIVTSLNYSVSKSFNKTDIIKKRLPIYDNVQKAINAVINFDYNIRKVSENTCIKI</sequence>
<feature type="transmembrane region" description="Helical" evidence="5">
    <location>
        <begin position="102"/>
        <end position="119"/>
    </location>
</feature>
<evidence type="ECO:0000313" key="7">
    <source>
        <dbReference type="Proteomes" id="UP000035681"/>
    </source>
</evidence>
<dbReference type="WBParaSite" id="SSTP_0000031500.1">
    <property type="protein sequence ID" value="SSTP_0000031500.1"/>
    <property type="gene ID" value="SSTP_0000031500"/>
</dbReference>
<evidence type="ECO:0000256" key="5">
    <source>
        <dbReference type="SAM" id="Phobius"/>
    </source>
</evidence>
<comment type="subcellular location">
    <subcellularLocation>
        <location evidence="1">Membrane</location>
        <topology evidence="1">Multi-pass membrane protein</topology>
    </subcellularLocation>
</comment>
<dbReference type="InterPro" id="IPR011547">
    <property type="entry name" value="SLC26A/SulP_dom"/>
</dbReference>
<organism evidence="8">
    <name type="scientific">Strongyloides stercoralis</name>
    <name type="common">Threadworm</name>
    <dbReference type="NCBI Taxonomy" id="6248"/>
    <lineage>
        <taxon>Eukaryota</taxon>
        <taxon>Metazoa</taxon>
        <taxon>Ecdysozoa</taxon>
        <taxon>Nematoda</taxon>
        <taxon>Chromadorea</taxon>
        <taxon>Rhabditida</taxon>
        <taxon>Tylenchina</taxon>
        <taxon>Panagrolaimomorpha</taxon>
        <taxon>Strongyloidoidea</taxon>
        <taxon>Strongyloididae</taxon>
        <taxon>Strongyloides</taxon>
    </lineage>
</organism>
<feature type="transmembrane region" description="Helical" evidence="5">
    <location>
        <begin position="177"/>
        <end position="195"/>
    </location>
</feature>
<feature type="transmembrane region" description="Helical" evidence="5">
    <location>
        <begin position="337"/>
        <end position="358"/>
    </location>
</feature>
<feature type="transmembrane region" description="Helical" evidence="5">
    <location>
        <begin position="290"/>
        <end position="309"/>
    </location>
</feature>
<evidence type="ECO:0000256" key="2">
    <source>
        <dbReference type="ARBA" id="ARBA00022692"/>
    </source>
</evidence>
<dbReference type="PANTHER" id="PTHR11814">
    <property type="entry name" value="SULFATE TRANSPORTER"/>
    <property type="match status" value="1"/>
</dbReference>
<dbReference type="Pfam" id="PF01740">
    <property type="entry name" value="STAS"/>
    <property type="match status" value="1"/>
</dbReference>
<evidence type="ECO:0000256" key="3">
    <source>
        <dbReference type="ARBA" id="ARBA00022989"/>
    </source>
</evidence>
<protein>
    <submittedName>
        <fullName evidence="8 9">STAS domain-containing protein</fullName>
    </submittedName>
</protein>
<dbReference type="Gene3D" id="3.30.750.24">
    <property type="entry name" value="STAS domain"/>
    <property type="match status" value="1"/>
</dbReference>
<keyword evidence="7" id="KW-1185">Reference proteome</keyword>
<keyword evidence="4 5" id="KW-0472">Membrane</keyword>
<name>A0A0K0DSV1_STRER</name>